<feature type="compositionally biased region" description="Pro residues" evidence="5">
    <location>
        <begin position="228"/>
        <end position="277"/>
    </location>
</feature>
<feature type="compositionally biased region" description="Polar residues" evidence="5">
    <location>
        <begin position="734"/>
        <end position="746"/>
    </location>
</feature>
<feature type="region of interest" description="Disordered" evidence="5">
    <location>
        <begin position="221"/>
        <end position="400"/>
    </location>
</feature>
<dbReference type="GO" id="GO:0031145">
    <property type="term" value="P:anaphase-promoting complex-dependent catabolic process"/>
    <property type="evidence" value="ECO:0007669"/>
    <property type="project" value="TreeGrafter"/>
</dbReference>
<dbReference type="GO" id="GO:0005680">
    <property type="term" value="C:anaphase-promoting complex"/>
    <property type="evidence" value="ECO:0007669"/>
    <property type="project" value="TreeGrafter"/>
</dbReference>
<dbReference type="Pfam" id="PF13432">
    <property type="entry name" value="TPR_16"/>
    <property type="match status" value="1"/>
</dbReference>
<feature type="compositionally biased region" description="Pro residues" evidence="5">
    <location>
        <begin position="854"/>
        <end position="865"/>
    </location>
</feature>
<sequence>MSAIYTVFASPTHPPIPHHLPTLIVTPHGQPQNVLYSYLHTNFNAENYLLTPSPQGDLCVAKLFPPLTRNAQGKATSSDPGHGNSTRVVRCEASRSLKWTITNTGVLTPIYKLSLPSPDSPDLPLFQISKPNPNATFWSMFYFAYAGHLIPPKRIEFGRIQKNSATGGGGAGTRITITGKTAEEKAVWQTLGEGNEDCVEWVVLCAALNLLDDEIIKAAEKSGNPMQTGPPPGHVAQPGPPGPGQGPARPAPPPGPGPQQRPPPNGLPQRPMPPQAGMPPMRSPSGPAPGRPYDPRDPRAQQYPPGPPGPHGPGGPPFDPRDPRAQQYPPGPPGPGYDPRGPPAGYPPPGPGQGVPASPIYDPRDPRSTYVNHPPPGAGGPGQMPPQQRRIDTGAPPRMAFAGGAGRSICVGSVKYDLLNNCERVVAGWRSTATRDWSRGMTPIQLLLYHYCTWRVDLRRERAMNGTWDPQTRLGHAPSTPTEPFGFEARQPPPRTHRTHHHPAPSVSISPPAAATRLCQLAKHSLEHDLPRTAIFYAERLYALTRGSHEARHLLARALLASGQVNSAMGAVGGDMCWACCQLHARCAERLGKYRVAREMMERCLQIVTEGHPHGVGPLEEATMHCQAGQYAMKGNLYDKAVASFKEALRLNPYLWEAFEMLGALGSFPDPSDVFPSKRPRPSESHGPQHIAPTASGAGFFTPPAASGSNAAAARVFGGGPGFRIEGPRDSLASNDSSIYPDNSMNAYGGGPTRLEGRPAVKRQRGRPGTVSATSLAEMGEKKKVAATKITTRSTSENTTATTMVGGVARRSTRLLSGLGKGIPTRVGVTRERKRSAPKRTGSDMDDEPNPAAGLPPPPASPTPSSPGRAETDAADAYIMDLVRTFARAVQALAQYRSADVLEELESLPEEQKRSASVMVLIGRAEYERADYIKQAKRAFELARTLDPHRIWDMDIFSTLLWHLRNDVELSFLAQELLALDQRAPQAWIAVGNAFSLQKEHEQALTAFKRAVALDPHCAYAYTLIGHESVSMEEFEKAASSFQSALRVDRRHYNAWYGLGTVYQKTSKLRHAEYHFERAAEINPCNAVLQCCLGIVIEKRGQGEGALRRYDHACRISPENSLVRFNRARLLMVLKRYEEAIEDLVRLKDIVSDEANVWFTLGKAYWATGQRTLGTQHLTVAQELDPKLRPYDGQANARPLHYPICPLPERIPNSSDMSHIHIHRSVISPSRMAITNEWAALVSRRKLQLACAGGRRDISILHRLVLVSNFARAHEDPAPPSHPEFVFPDPQPPLDEAGWLDAILQELDDEAEAMVSCLPDPPPDPADDDVIVCDSYFSICDCPPQPQPDTHDDLPFYSPSLDSLDDSDEEGPTTPSTSFVDPDTPSHQDCHDPYDEPHSLFDESPRSPIIRTCFLMRPVCSLVCLPVSSLHMIPLAHLVSWSASVSSTVCIIMSFLSSLKNGVISRLHAELNLPLRCQREISNNKRRRECIRRCDNEPEPITNPLIPLPRILRDNIRANSLAVCTIKGYRTSPPSPLPVHSGTVHPSLSTVWRSTCRAVLLNAPGSAPLTGKHVVRNWGAGQGNPKRGAQCEKQWPFNQRRVANVGGAFVNTAERPSVPRQTPAPASACQQRPGNWPTYPFGRCTESALQLFAWAGYMRNRATASPGQ</sequence>
<feature type="repeat" description="TPR" evidence="3">
    <location>
        <begin position="1053"/>
        <end position="1086"/>
    </location>
</feature>
<feature type="repeat" description="TPR" evidence="3">
    <location>
        <begin position="1155"/>
        <end position="1188"/>
    </location>
</feature>
<accession>A0A5N5R0S0</accession>
<dbReference type="OrthoDB" id="10248520at2759"/>
<feature type="region of interest" description="Disordered" evidence="5">
    <location>
        <begin position="673"/>
        <end position="703"/>
    </location>
</feature>
<evidence type="ECO:0000313" key="6">
    <source>
        <dbReference type="EMBL" id="KAB5596446.1"/>
    </source>
</evidence>
<dbReference type="GO" id="GO:0051301">
    <property type="term" value="P:cell division"/>
    <property type="evidence" value="ECO:0007669"/>
    <property type="project" value="TreeGrafter"/>
</dbReference>
<evidence type="ECO:0000256" key="4">
    <source>
        <dbReference type="SAM" id="Coils"/>
    </source>
</evidence>
<feature type="compositionally biased region" description="Low complexity" evidence="5">
    <location>
        <begin position="788"/>
        <end position="803"/>
    </location>
</feature>
<dbReference type="PANTHER" id="PTHR12558">
    <property type="entry name" value="CELL DIVISION CYCLE 16,23,27"/>
    <property type="match status" value="1"/>
</dbReference>
<evidence type="ECO:0000256" key="2">
    <source>
        <dbReference type="ARBA" id="ARBA00038210"/>
    </source>
</evidence>
<feature type="region of interest" description="Disordered" evidence="5">
    <location>
        <begin position="734"/>
        <end position="871"/>
    </location>
</feature>
<feature type="region of interest" description="Disordered" evidence="5">
    <location>
        <begin position="469"/>
        <end position="509"/>
    </location>
</feature>
<feature type="repeat" description="TPR" evidence="3">
    <location>
        <begin position="622"/>
        <end position="655"/>
    </location>
</feature>
<dbReference type="InterPro" id="IPR019734">
    <property type="entry name" value="TPR_rpt"/>
</dbReference>
<organism evidence="6 7">
    <name type="scientific">Ceratobasidium theobromae</name>
    <dbReference type="NCBI Taxonomy" id="1582974"/>
    <lineage>
        <taxon>Eukaryota</taxon>
        <taxon>Fungi</taxon>
        <taxon>Dikarya</taxon>
        <taxon>Basidiomycota</taxon>
        <taxon>Agaricomycotina</taxon>
        <taxon>Agaricomycetes</taxon>
        <taxon>Cantharellales</taxon>
        <taxon>Ceratobasidiaceae</taxon>
        <taxon>Ceratobasidium</taxon>
    </lineage>
</organism>
<comment type="similarity">
    <text evidence="2">Belongs to the APC3/CDC27 family.</text>
</comment>
<feature type="compositionally biased region" description="Basic and acidic residues" evidence="5">
    <location>
        <begin position="1384"/>
        <end position="1403"/>
    </location>
</feature>
<feature type="compositionally biased region" description="Pro residues" evidence="5">
    <location>
        <begin position="329"/>
        <end position="351"/>
    </location>
</feature>
<feature type="compositionally biased region" description="Pro residues" evidence="5">
    <location>
        <begin position="304"/>
        <end position="318"/>
    </location>
</feature>
<feature type="coiled-coil region" evidence="4">
    <location>
        <begin position="1127"/>
        <end position="1154"/>
    </location>
</feature>
<comment type="caution">
    <text evidence="6">The sequence shown here is derived from an EMBL/GenBank/DDBJ whole genome shotgun (WGS) entry which is preliminary data.</text>
</comment>
<dbReference type="Gene3D" id="1.25.40.10">
    <property type="entry name" value="Tetratricopeptide repeat domain"/>
    <property type="match status" value="4"/>
</dbReference>
<proteinExistence type="inferred from homology"/>
<feature type="repeat" description="TPR" evidence="3">
    <location>
        <begin position="985"/>
        <end position="1018"/>
    </location>
</feature>
<dbReference type="SMART" id="SM00028">
    <property type="entry name" value="TPR"/>
    <property type="match status" value="7"/>
</dbReference>
<dbReference type="InterPro" id="IPR011990">
    <property type="entry name" value="TPR-like_helical_dom_sf"/>
</dbReference>
<reference evidence="6 7" key="1">
    <citation type="journal article" date="2019" name="Fungal Biol. Biotechnol.">
        <title>Draft genome sequence of fastidious pathogen Ceratobasidium theobromae, which causes vascular-streak dieback in Theobroma cacao.</title>
        <authorList>
            <person name="Ali S.S."/>
            <person name="Asman A."/>
            <person name="Shao J."/>
            <person name="Firmansyah A.P."/>
            <person name="Susilo A.W."/>
            <person name="Rosmana A."/>
            <person name="McMahon P."/>
            <person name="Junaid M."/>
            <person name="Guest D."/>
            <person name="Kheng T.Y."/>
            <person name="Meinhardt L.W."/>
            <person name="Bailey B.A."/>
        </authorList>
    </citation>
    <scope>NUCLEOTIDE SEQUENCE [LARGE SCALE GENOMIC DNA]</scope>
    <source>
        <strain evidence="6 7">CT2</strain>
    </source>
</reference>
<evidence type="ECO:0000256" key="5">
    <source>
        <dbReference type="SAM" id="MobiDB-lite"/>
    </source>
</evidence>
<dbReference type="Pfam" id="PF12895">
    <property type="entry name" value="ANAPC3"/>
    <property type="match status" value="1"/>
</dbReference>
<keyword evidence="1 3" id="KW-0802">TPR repeat</keyword>
<dbReference type="Proteomes" id="UP000383932">
    <property type="component" value="Unassembled WGS sequence"/>
</dbReference>
<keyword evidence="4" id="KW-0175">Coiled coil</keyword>
<dbReference type="GO" id="GO:0007091">
    <property type="term" value="P:metaphase/anaphase transition of mitotic cell cycle"/>
    <property type="evidence" value="ECO:0007669"/>
    <property type="project" value="TreeGrafter"/>
</dbReference>
<evidence type="ECO:0000256" key="3">
    <source>
        <dbReference type="PROSITE-ProRule" id="PRU00339"/>
    </source>
</evidence>
<name>A0A5N5R0S0_9AGAM</name>
<gene>
    <name evidence="6" type="ORF">CTheo_83</name>
</gene>
<dbReference type="GO" id="GO:0016567">
    <property type="term" value="P:protein ubiquitination"/>
    <property type="evidence" value="ECO:0007669"/>
    <property type="project" value="TreeGrafter"/>
</dbReference>
<feature type="region of interest" description="Disordered" evidence="5">
    <location>
        <begin position="1351"/>
        <end position="1403"/>
    </location>
</feature>
<dbReference type="EMBL" id="SSOP01000001">
    <property type="protein sequence ID" value="KAB5596446.1"/>
    <property type="molecule type" value="Genomic_DNA"/>
</dbReference>
<dbReference type="GO" id="GO:0005737">
    <property type="term" value="C:cytoplasm"/>
    <property type="evidence" value="ECO:0007669"/>
    <property type="project" value="TreeGrafter"/>
</dbReference>
<dbReference type="PROSITE" id="PS50005">
    <property type="entry name" value="TPR"/>
    <property type="match status" value="5"/>
</dbReference>
<protein>
    <submittedName>
        <fullName evidence="6">Protein bimA</fullName>
    </submittedName>
</protein>
<evidence type="ECO:0000313" key="7">
    <source>
        <dbReference type="Proteomes" id="UP000383932"/>
    </source>
</evidence>
<evidence type="ECO:0000256" key="1">
    <source>
        <dbReference type="ARBA" id="ARBA00022803"/>
    </source>
</evidence>
<dbReference type="Pfam" id="PF13181">
    <property type="entry name" value="TPR_8"/>
    <property type="match status" value="2"/>
</dbReference>
<feature type="repeat" description="TPR" evidence="3">
    <location>
        <begin position="1019"/>
        <end position="1052"/>
    </location>
</feature>
<keyword evidence="7" id="KW-1185">Reference proteome</keyword>
<dbReference type="PANTHER" id="PTHR12558:SF13">
    <property type="entry name" value="CELL DIVISION CYCLE PROTEIN 27 HOMOLOG"/>
    <property type="match status" value="1"/>
</dbReference>
<dbReference type="SUPFAM" id="SSF48452">
    <property type="entry name" value="TPR-like"/>
    <property type="match status" value="2"/>
</dbReference>